<evidence type="ECO:0000313" key="10">
    <source>
        <dbReference type="Proteomes" id="UP000253034"/>
    </source>
</evidence>
<feature type="binding site" evidence="7">
    <location>
        <position position="20"/>
    </location>
    <ligand>
        <name>phosphoenolpyruvate</name>
        <dbReference type="ChEBI" id="CHEBI:58702"/>
    </ligand>
</feature>
<feature type="binding site" evidence="7">
    <location>
        <position position="332"/>
    </location>
    <ligand>
        <name>3-phosphoshikimate</name>
        <dbReference type="ChEBI" id="CHEBI:145989"/>
    </ligand>
</feature>
<dbReference type="Pfam" id="PF00275">
    <property type="entry name" value="EPSP_synthase"/>
    <property type="match status" value="1"/>
</dbReference>
<comment type="subcellular location">
    <subcellularLocation>
        <location evidence="7">Cytoplasm</location>
    </subcellularLocation>
</comment>
<dbReference type="GO" id="GO:0009073">
    <property type="term" value="P:aromatic amino acid family biosynthetic process"/>
    <property type="evidence" value="ECO:0007669"/>
    <property type="project" value="UniProtKB-KW"/>
</dbReference>
<protein>
    <recommendedName>
        <fullName evidence="7">3-phosphoshikimate 1-carboxyvinyltransferase</fullName>
        <ecNumber evidence="7">2.5.1.19</ecNumber>
    </recommendedName>
    <alternativeName>
        <fullName evidence="7">5-enolpyruvylshikimate-3-phosphate synthase</fullName>
        <shortName evidence="7">EPSP synthase</shortName>
        <shortName evidence="7">EPSPS</shortName>
    </alternativeName>
</protein>
<evidence type="ECO:0000256" key="3">
    <source>
        <dbReference type="ARBA" id="ARBA00022605"/>
    </source>
</evidence>
<comment type="caution">
    <text evidence="7">Lacks conserved residue(s) required for the propagation of feature annotation.</text>
</comment>
<proteinExistence type="inferred from homology"/>
<dbReference type="PIRSF" id="PIRSF000505">
    <property type="entry name" value="EPSPS"/>
    <property type="match status" value="1"/>
</dbReference>
<dbReference type="EC" id="2.5.1.19" evidence="7"/>
<feature type="binding site" evidence="7">
    <location>
        <position position="20"/>
    </location>
    <ligand>
        <name>3-phosphoshikimate</name>
        <dbReference type="ChEBI" id="CHEBI:145989"/>
    </ligand>
</feature>
<dbReference type="Proteomes" id="UP000253034">
    <property type="component" value="Unassembled WGS sequence"/>
</dbReference>
<dbReference type="AlphaFoldDB" id="A0A369B5M8"/>
<dbReference type="OrthoDB" id="9809920at2"/>
<keyword evidence="3 7" id="KW-0028">Amino-acid biosynthesis</keyword>
<feature type="binding site" evidence="7">
    <location>
        <position position="25"/>
    </location>
    <ligand>
        <name>3-phosphoshikimate</name>
        <dbReference type="ChEBI" id="CHEBI:145989"/>
    </ligand>
</feature>
<evidence type="ECO:0000313" key="9">
    <source>
        <dbReference type="EMBL" id="RCX16625.1"/>
    </source>
</evidence>
<reference evidence="9 10" key="1">
    <citation type="submission" date="2018-07" db="EMBL/GenBank/DDBJ databases">
        <title>Genomic Encyclopedia of Type Strains, Phase IV (KMG-IV): sequencing the most valuable type-strain genomes for metagenomic binning, comparative biology and taxonomic classification.</title>
        <authorList>
            <person name="Goeker M."/>
        </authorList>
    </citation>
    <scope>NUCLEOTIDE SEQUENCE [LARGE SCALE GENOMIC DNA]</scope>
    <source>
        <strain evidence="9 10">DSM 27016</strain>
    </source>
</reference>
<dbReference type="GO" id="GO:0005737">
    <property type="term" value="C:cytoplasm"/>
    <property type="evidence" value="ECO:0007669"/>
    <property type="project" value="UniProtKB-SubCell"/>
</dbReference>
<dbReference type="UniPathway" id="UPA00053">
    <property type="reaction ID" value="UER00089"/>
</dbReference>
<dbReference type="PANTHER" id="PTHR21090">
    <property type="entry name" value="AROM/DEHYDROQUINATE SYNTHASE"/>
    <property type="match status" value="1"/>
</dbReference>
<comment type="catalytic activity">
    <reaction evidence="6">
        <text>3-phosphoshikimate + phosphoenolpyruvate = 5-O-(1-carboxyvinyl)-3-phosphoshikimate + phosphate</text>
        <dbReference type="Rhea" id="RHEA:21256"/>
        <dbReference type="ChEBI" id="CHEBI:43474"/>
        <dbReference type="ChEBI" id="CHEBI:57701"/>
        <dbReference type="ChEBI" id="CHEBI:58702"/>
        <dbReference type="ChEBI" id="CHEBI:145989"/>
        <dbReference type="EC" id="2.5.1.19"/>
    </reaction>
    <physiologicalReaction direction="left-to-right" evidence="6">
        <dbReference type="Rhea" id="RHEA:21257"/>
    </physiologicalReaction>
</comment>
<evidence type="ECO:0000256" key="6">
    <source>
        <dbReference type="ARBA" id="ARBA00044633"/>
    </source>
</evidence>
<evidence type="ECO:0000256" key="2">
    <source>
        <dbReference type="ARBA" id="ARBA00009948"/>
    </source>
</evidence>
<feature type="binding site" evidence="7">
    <location>
        <position position="165"/>
    </location>
    <ligand>
        <name>3-phosphoshikimate</name>
        <dbReference type="ChEBI" id="CHEBI:145989"/>
    </ligand>
</feature>
<name>A0A369B5M8_9FIRM</name>
<feature type="binding site" evidence="7">
    <location>
        <position position="163"/>
    </location>
    <ligand>
        <name>3-phosphoshikimate</name>
        <dbReference type="ChEBI" id="CHEBI:145989"/>
    </ligand>
</feature>
<dbReference type="InterPro" id="IPR036968">
    <property type="entry name" value="Enolpyruvate_Tfrase_sf"/>
</dbReference>
<feature type="domain" description="Enolpyruvate transferase" evidence="8">
    <location>
        <begin position="11"/>
        <end position="410"/>
    </location>
</feature>
<feature type="binding site" evidence="7">
    <location>
        <position position="377"/>
    </location>
    <ligand>
        <name>phosphoenolpyruvate</name>
        <dbReference type="ChEBI" id="CHEBI:58702"/>
    </ligand>
</feature>
<keyword evidence="4 7" id="KW-0808">Transferase</keyword>
<dbReference type="PROSITE" id="PS00885">
    <property type="entry name" value="EPSP_SYNTHASE_2"/>
    <property type="match status" value="1"/>
</dbReference>
<dbReference type="EMBL" id="QPJT01000010">
    <property type="protein sequence ID" value="RCX16625.1"/>
    <property type="molecule type" value="Genomic_DNA"/>
</dbReference>
<dbReference type="InterPro" id="IPR006264">
    <property type="entry name" value="EPSP_synthase"/>
</dbReference>
<feature type="binding site" evidence="7">
    <location>
        <position position="165"/>
    </location>
    <ligand>
        <name>phosphoenolpyruvate</name>
        <dbReference type="ChEBI" id="CHEBI:58702"/>
    </ligand>
</feature>
<evidence type="ECO:0000256" key="1">
    <source>
        <dbReference type="ARBA" id="ARBA00004811"/>
    </source>
</evidence>
<comment type="pathway">
    <text evidence="1 7">Metabolic intermediate biosynthesis; chorismate biosynthesis; chorismate from D-erythrose 4-phosphate and phosphoenolpyruvate: step 6/7.</text>
</comment>
<dbReference type="InterPro" id="IPR013792">
    <property type="entry name" value="RNA3'P_cycl/enolpyr_Trfase_a/b"/>
</dbReference>
<feature type="binding site" evidence="7">
    <location>
        <position position="328"/>
    </location>
    <ligand>
        <name>3-phosphoshikimate</name>
        <dbReference type="ChEBI" id="CHEBI:145989"/>
    </ligand>
</feature>
<dbReference type="HAMAP" id="MF_00210">
    <property type="entry name" value="EPSP_synth"/>
    <property type="match status" value="1"/>
</dbReference>
<evidence type="ECO:0000256" key="5">
    <source>
        <dbReference type="ARBA" id="ARBA00023141"/>
    </source>
</evidence>
<keyword evidence="7" id="KW-0963">Cytoplasm</keyword>
<dbReference type="SUPFAM" id="SSF55205">
    <property type="entry name" value="EPT/RTPC-like"/>
    <property type="match status" value="1"/>
</dbReference>
<comment type="similarity">
    <text evidence="2 7">Belongs to the EPSP synthase family.</text>
</comment>
<feature type="binding site" evidence="7">
    <location>
        <position position="119"/>
    </location>
    <ligand>
        <name>phosphoenolpyruvate</name>
        <dbReference type="ChEBI" id="CHEBI:58702"/>
    </ligand>
</feature>
<gene>
    <name evidence="7" type="primary">aroA</name>
    <name evidence="9" type="ORF">DFR58_110123</name>
</gene>
<sequence>MYLKVMKSETGGIVHIPGSKSHTIRALFIAGLAGGVSEILNPLISSDALSAVEVCKALGAEIQAFDGKFTVKGFNGVPNTPSDVINTGNSGTTINFAASAAALGEGCTVFTGDGQIRSRPMGPLLEALNNLGAQAFSTRGTGVPPIVIKGRLKGGYTGLDGITSQYLSSLLLSLPMCLKDSEIALTRLYEVPYAEITLWWLDKQGIKYQNNGFKTISIQGGQSYKPFKTSIPGDFSSATFFMVLAAISGGEFVLKNLDMTDPQGDKLVLSILRDMGARVDIASDYIVIKGNGLKGREIDMNSIPDALPAMAVAACFAQGETRLVNVPQARLKETDRIHVMCTELSKMGADITELADGLVVRESRLKGCRVSGHCDHRVVMALSVAGLNIEGETVIDTAEAVNVTFPEFIKYMNTCKASMRLMED</sequence>
<feature type="binding site" evidence="7">
    <location>
        <position position="305"/>
    </location>
    <ligand>
        <name>3-phosphoshikimate</name>
        <dbReference type="ChEBI" id="CHEBI:145989"/>
    </ligand>
</feature>
<feature type="binding site" evidence="7">
    <location>
        <position position="91"/>
    </location>
    <ligand>
        <name>phosphoenolpyruvate</name>
        <dbReference type="ChEBI" id="CHEBI:58702"/>
    </ligand>
</feature>
<dbReference type="NCBIfam" id="TIGR01356">
    <property type="entry name" value="aroA"/>
    <property type="match status" value="1"/>
</dbReference>
<dbReference type="PANTHER" id="PTHR21090:SF5">
    <property type="entry name" value="PENTAFUNCTIONAL AROM POLYPEPTIDE"/>
    <property type="match status" value="1"/>
</dbReference>
<evidence type="ECO:0000256" key="7">
    <source>
        <dbReference type="HAMAP-Rule" id="MF_00210"/>
    </source>
</evidence>
<comment type="subunit">
    <text evidence="7">Monomer.</text>
</comment>
<evidence type="ECO:0000259" key="8">
    <source>
        <dbReference type="Pfam" id="PF00275"/>
    </source>
</evidence>
<dbReference type="GO" id="GO:0009423">
    <property type="term" value="P:chorismate biosynthetic process"/>
    <property type="evidence" value="ECO:0007669"/>
    <property type="project" value="UniProtKB-UniRule"/>
</dbReference>
<dbReference type="GO" id="GO:0008652">
    <property type="term" value="P:amino acid biosynthetic process"/>
    <property type="evidence" value="ECO:0007669"/>
    <property type="project" value="UniProtKB-KW"/>
</dbReference>
<feature type="binding site" evidence="7">
    <location>
        <position position="336"/>
    </location>
    <ligand>
        <name>phosphoenolpyruvate</name>
        <dbReference type="ChEBI" id="CHEBI:58702"/>
    </ligand>
</feature>
<feature type="binding site" evidence="7">
    <location>
        <position position="21"/>
    </location>
    <ligand>
        <name>3-phosphoshikimate</name>
        <dbReference type="ChEBI" id="CHEBI:145989"/>
    </ligand>
</feature>
<comment type="caution">
    <text evidence="9">The sequence shown here is derived from an EMBL/GenBank/DDBJ whole genome shotgun (WGS) entry which is preliminary data.</text>
</comment>
<dbReference type="GO" id="GO:0003866">
    <property type="term" value="F:3-phosphoshikimate 1-carboxyvinyltransferase activity"/>
    <property type="evidence" value="ECO:0007669"/>
    <property type="project" value="UniProtKB-UniRule"/>
</dbReference>
<dbReference type="InterPro" id="IPR023193">
    <property type="entry name" value="EPSP_synthase_CS"/>
</dbReference>
<feature type="active site" description="Proton acceptor" evidence="7">
    <location>
        <position position="305"/>
    </location>
</feature>
<comment type="function">
    <text evidence="7">Catalyzes the transfer of the enolpyruvyl moiety of phosphoenolpyruvate (PEP) to the 5-hydroxyl of shikimate-3-phosphate (S3P) to produce enolpyruvyl shikimate-3-phosphate and inorganic phosphate.</text>
</comment>
<dbReference type="CDD" id="cd01556">
    <property type="entry name" value="EPSP_synthase"/>
    <property type="match status" value="1"/>
</dbReference>
<dbReference type="Gene3D" id="3.65.10.10">
    <property type="entry name" value="Enolpyruvate transferase domain"/>
    <property type="match status" value="2"/>
</dbReference>
<accession>A0A369B5M8</accession>
<dbReference type="RefSeq" id="WP_114297785.1">
    <property type="nucleotide sequence ID" value="NZ_QPJT01000010.1"/>
</dbReference>
<feature type="binding site" evidence="7">
    <location>
        <position position="164"/>
    </location>
    <ligand>
        <name>3-phosphoshikimate</name>
        <dbReference type="ChEBI" id="CHEBI:145989"/>
    </ligand>
</feature>
<keyword evidence="5 7" id="KW-0057">Aromatic amino acid biosynthesis</keyword>
<evidence type="ECO:0000256" key="4">
    <source>
        <dbReference type="ARBA" id="ARBA00022679"/>
    </source>
</evidence>
<organism evidence="9 10">
    <name type="scientific">Anaerobacterium chartisolvens</name>
    <dbReference type="NCBI Taxonomy" id="1297424"/>
    <lineage>
        <taxon>Bacteria</taxon>
        <taxon>Bacillati</taxon>
        <taxon>Bacillota</taxon>
        <taxon>Clostridia</taxon>
        <taxon>Eubacteriales</taxon>
        <taxon>Oscillospiraceae</taxon>
        <taxon>Anaerobacterium</taxon>
    </lineage>
</organism>
<keyword evidence="10" id="KW-1185">Reference proteome</keyword>
<dbReference type="InterPro" id="IPR001986">
    <property type="entry name" value="Enolpyruvate_Tfrase_dom"/>
</dbReference>